<dbReference type="Proteomes" id="UP000237655">
    <property type="component" value="Chromosome"/>
</dbReference>
<name>A0A2S0MQQ3_9RHOB</name>
<reference evidence="2" key="1">
    <citation type="submission" date="2018-03" db="EMBL/GenBank/DDBJ databases">
        <title>Genomic analysis of the strain SH-1 isolated from shrimp intestine.</title>
        <authorList>
            <person name="Kim Y.-S."/>
            <person name="Kim S.-E."/>
            <person name="Kim K.-H."/>
        </authorList>
    </citation>
    <scope>NUCLEOTIDE SEQUENCE [LARGE SCALE GENOMIC DNA]</scope>
    <source>
        <strain evidence="2">SH-1</strain>
    </source>
</reference>
<dbReference type="Gene3D" id="3.40.50.150">
    <property type="entry name" value="Vaccinia Virus protein VP39"/>
    <property type="match status" value="1"/>
</dbReference>
<evidence type="ECO:0000313" key="1">
    <source>
        <dbReference type="EMBL" id="AVO38166.1"/>
    </source>
</evidence>
<dbReference type="GO" id="GO:0032259">
    <property type="term" value="P:methylation"/>
    <property type="evidence" value="ECO:0007669"/>
    <property type="project" value="UniProtKB-KW"/>
</dbReference>
<dbReference type="KEGG" id="thas:C6Y53_10915"/>
<organism evidence="1 2">
    <name type="scientific">Pukyongiella litopenaei</name>
    <dbReference type="NCBI Taxonomy" id="2605946"/>
    <lineage>
        <taxon>Bacteria</taxon>
        <taxon>Pseudomonadati</taxon>
        <taxon>Pseudomonadota</taxon>
        <taxon>Alphaproteobacteria</taxon>
        <taxon>Rhodobacterales</taxon>
        <taxon>Paracoccaceae</taxon>
        <taxon>Pukyongiella</taxon>
    </lineage>
</organism>
<dbReference type="GO" id="GO:0008168">
    <property type="term" value="F:methyltransferase activity"/>
    <property type="evidence" value="ECO:0007669"/>
    <property type="project" value="UniProtKB-KW"/>
</dbReference>
<dbReference type="RefSeq" id="WP_106472481.1">
    <property type="nucleotide sequence ID" value="NZ_CP027665.1"/>
</dbReference>
<keyword evidence="2" id="KW-1185">Reference proteome</keyword>
<keyword evidence="1" id="KW-0489">Methyltransferase</keyword>
<protein>
    <submittedName>
        <fullName evidence="1">Class I SAM-dependent methyltransferase</fullName>
    </submittedName>
</protein>
<dbReference type="InterPro" id="IPR029063">
    <property type="entry name" value="SAM-dependent_MTases_sf"/>
</dbReference>
<accession>A0A2S0MQQ3</accession>
<proteinExistence type="predicted"/>
<evidence type="ECO:0000313" key="2">
    <source>
        <dbReference type="Proteomes" id="UP000237655"/>
    </source>
</evidence>
<sequence>MFQRPSDLRYYDFLSRIHEHMLFDWYLEIGCRKGRSFANVRGKTIAVDPYFAIDRNVVNHKPALHIFQQTSDDFFDSGFIEALGIEIGVTFLDGMHLIEYLLRDFANTEARSGKNGVVAIHDCCPFSHEMTAREMEPGSKAAWTGDVWKIIPILQRYRPDLELTVMGCKPTGLLLVSNLDPTNRVLSENYEQIADDWIELSLGDYGTDRFFGSFEYTSVESLIAEDFPMFRNIRLPHGLVTAPSFVS</sequence>
<dbReference type="AlphaFoldDB" id="A0A2S0MQQ3"/>
<keyword evidence="1" id="KW-0808">Transferase</keyword>
<dbReference type="EMBL" id="CP027665">
    <property type="protein sequence ID" value="AVO38166.1"/>
    <property type="molecule type" value="Genomic_DNA"/>
</dbReference>
<gene>
    <name evidence="1" type="ORF">C6Y53_10915</name>
</gene>